<reference evidence="9 10" key="1">
    <citation type="submission" date="2013-10" db="EMBL/GenBank/DDBJ databases">
        <title>Salinisphaera japonica YTM-1 Genome Sequencing.</title>
        <authorList>
            <person name="Lai Q."/>
            <person name="Li C."/>
            <person name="Shao Z."/>
        </authorList>
    </citation>
    <scope>NUCLEOTIDE SEQUENCE [LARGE SCALE GENOMIC DNA]</scope>
    <source>
        <strain evidence="9 10">YTM-1</strain>
    </source>
</reference>
<sequence>MTQPQTDTQHMPGHSAMLPSGPWAPFLLRMLIGAMDRSRSLSLADRRRQYGRDFTLKLPLFGKTLVISDPDKIRTLFKADPAALGNMEPNLGRVMGRGSLFALSGDPHRAQRKLLTPAFHGNRLAEYRELMAKEARAGMAHWPEGESVASLPAMNDITLRIILRTVFGAEGRDLDALRELLPRLVNLGSILAATPIPRFDLFGYAPWGRFNRMRAEYDAIVNRLIENARADGAYEHRSDILSMLLGARYDDGAPMSDREIADELVTLLTAGHETTATTLAWAVERLRRHPEFMDRLVASLDAGETDLLDAFINEVQRTRPVIAFTFRKVLADSYTVGSWRAPKGMHIMIAIDLVQTDAELFPEPMRFNPDRFVGVRPDPYQLIPFGGGVRRCIGAAFAHMELQVVLKTLLAEHRLEPTTEKGEGSYSRGVAFAPARGGQIVRYPRRAPAAPA</sequence>
<dbReference type="GO" id="GO:0020037">
    <property type="term" value="F:heme binding"/>
    <property type="evidence" value="ECO:0007669"/>
    <property type="project" value="InterPro"/>
</dbReference>
<evidence type="ECO:0000256" key="4">
    <source>
        <dbReference type="ARBA" id="ARBA00023002"/>
    </source>
</evidence>
<dbReference type="EMBL" id="AYKG01000067">
    <property type="protein sequence ID" value="ROO24365.1"/>
    <property type="molecule type" value="Genomic_DNA"/>
</dbReference>
<keyword evidence="2 7" id="KW-0349">Heme</keyword>
<keyword evidence="3 7" id="KW-0479">Metal-binding</keyword>
<dbReference type="Gene3D" id="1.10.630.10">
    <property type="entry name" value="Cytochrome P450"/>
    <property type="match status" value="1"/>
</dbReference>
<evidence type="ECO:0000256" key="2">
    <source>
        <dbReference type="ARBA" id="ARBA00022617"/>
    </source>
</evidence>
<dbReference type="GO" id="GO:0005506">
    <property type="term" value="F:iron ion binding"/>
    <property type="evidence" value="ECO:0007669"/>
    <property type="project" value="InterPro"/>
</dbReference>
<evidence type="ECO:0000256" key="1">
    <source>
        <dbReference type="ARBA" id="ARBA00010617"/>
    </source>
</evidence>
<evidence type="ECO:0000256" key="6">
    <source>
        <dbReference type="ARBA" id="ARBA00023033"/>
    </source>
</evidence>
<dbReference type="PANTHER" id="PTHR24291">
    <property type="entry name" value="CYTOCHROME P450 FAMILY 4"/>
    <property type="match status" value="1"/>
</dbReference>
<dbReference type="InterPro" id="IPR001128">
    <property type="entry name" value="Cyt_P450"/>
</dbReference>
<keyword evidence="5 7" id="KW-0408">Iron</keyword>
<dbReference type="PRINTS" id="PR00463">
    <property type="entry name" value="EP450I"/>
</dbReference>
<comment type="cofactor">
    <cofactor evidence="7">
        <name>heme</name>
        <dbReference type="ChEBI" id="CHEBI:30413"/>
    </cofactor>
</comment>
<accession>A0A423PFL8</accession>
<organism evidence="9 10">
    <name type="scientific">Salinisphaera japonica YTM-1</name>
    <dbReference type="NCBI Taxonomy" id="1209778"/>
    <lineage>
        <taxon>Bacteria</taxon>
        <taxon>Pseudomonadati</taxon>
        <taxon>Pseudomonadota</taxon>
        <taxon>Gammaproteobacteria</taxon>
        <taxon>Salinisphaerales</taxon>
        <taxon>Salinisphaeraceae</taxon>
        <taxon>Salinisphaera</taxon>
    </lineage>
</organism>
<proteinExistence type="inferred from homology"/>
<dbReference type="PANTHER" id="PTHR24291:SF50">
    <property type="entry name" value="BIFUNCTIONAL ALBAFLAVENONE MONOOXYGENASE_TERPENE SYNTHASE"/>
    <property type="match status" value="1"/>
</dbReference>
<dbReference type="InParanoid" id="A0A423PFL8"/>
<dbReference type="InterPro" id="IPR017972">
    <property type="entry name" value="Cyt_P450_CS"/>
</dbReference>
<dbReference type="Pfam" id="PF00067">
    <property type="entry name" value="p450"/>
    <property type="match status" value="1"/>
</dbReference>
<dbReference type="PROSITE" id="PS00086">
    <property type="entry name" value="CYTOCHROME_P450"/>
    <property type="match status" value="1"/>
</dbReference>
<dbReference type="InterPro" id="IPR002401">
    <property type="entry name" value="Cyt_P450_E_grp-I"/>
</dbReference>
<dbReference type="InterPro" id="IPR036396">
    <property type="entry name" value="Cyt_P450_sf"/>
</dbReference>
<dbReference type="AlphaFoldDB" id="A0A423PFL8"/>
<dbReference type="CDD" id="cd11053">
    <property type="entry name" value="CYP110-like"/>
    <property type="match status" value="1"/>
</dbReference>
<dbReference type="RefSeq" id="WP_221180265.1">
    <property type="nucleotide sequence ID" value="NZ_AYKG01000067.1"/>
</dbReference>
<evidence type="ECO:0000313" key="10">
    <source>
        <dbReference type="Proteomes" id="UP000285310"/>
    </source>
</evidence>
<dbReference type="GO" id="GO:0016705">
    <property type="term" value="F:oxidoreductase activity, acting on paired donors, with incorporation or reduction of molecular oxygen"/>
    <property type="evidence" value="ECO:0007669"/>
    <property type="project" value="InterPro"/>
</dbReference>
<evidence type="ECO:0000256" key="5">
    <source>
        <dbReference type="ARBA" id="ARBA00023004"/>
    </source>
</evidence>
<dbReference type="InterPro" id="IPR050196">
    <property type="entry name" value="Cytochrome_P450_Monoox"/>
</dbReference>
<comment type="similarity">
    <text evidence="1 8">Belongs to the cytochrome P450 family.</text>
</comment>
<keyword evidence="6 8" id="KW-0503">Monooxygenase</keyword>
<feature type="binding site" description="axial binding residue" evidence="7">
    <location>
        <position position="392"/>
    </location>
    <ligand>
        <name>heme</name>
        <dbReference type="ChEBI" id="CHEBI:30413"/>
    </ligand>
    <ligandPart>
        <name>Fe</name>
        <dbReference type="ChEBI" id="CHEBI:18248"/>
    </ligandPart>
</feature>
<keyword evidence="4 8" id="KW-0560">Oxidoreductase</keyword>
<gene>
    <name evidence="9" type="ORF">SAJA_14220</name>
</gene>
<dbReference type="GO" id="GO:0004497">
    <property type="term" value="F:monooxygenase activity"/>
    <property type="evidence" value="ECO:0007669"/>
    <property type="project" value="UniProtKB-KW"/>
</dbReference>
<comment type="caution">
    <text evidence="9">The sequence shown here is derived from an EMBL/GenBank/DDBJ whole genome shotgun (WGS) entry which is preliminary data.</text>
</comment>
<evidence type="ECO:0000313" key="9">
    <source>
        <dbReference type="EMBL" id="ROO24365.1"/>
    </source>
</evidence>
<protein>
    <submittedName>
        <fullName evidence="9">Cytochrome P450</fullName>
    </submittedName>
</protein>
<evidence type="ECO:0000256" key="7">
    <source>
        <dbReference type="PIRSR" id="PIRSR602401-1"/>
    </source>
</evidence>
<keyword evidence="10" id="KW-1185">Reference proteome</keyword>
<evidence type="ECO:0000256" key="3">
    <source>
        <dbReference type="ARBA" id="ARBA00022723"/>
    </source>
</evidence>
<dbReference type="SUPFAM" id="SSF48264">
    <property type="entry name" value="Cytochrome P450"/>
    <property type="match status" value="1"/>
</dbReference>
<dbReference type="PRINTS" id="PR00385">
    <property type="entry name" value="P450"/>
</dbReference>
<name>A0A423PFL8_9GAMM</name>
<dbReference type="Proteomes" id="UP000285310">
    <property type="component" value="Unassembled WGS sequence"/>
</dbReference>
<evidence type="ECO:0000256" key="8">
    <source>
        <dbReference type="RuleBase" id="RU000461"/>
    </source>
</evidence>